<organism evidence="3 4">
    <name type="scientific">Panaeolus cyanescens</name>
    <dbReference type="NCBI Taxonomy" id="181874"/>
    <lineage>
        <taxon>Eukaryota</taxon>
        <taxon>Fungi</taxon>
        <taxon>Dikarya</taxon>
        <taxon>Basidiomycota</taxon>
        <taxon>Agaricomycotina</taxon>
        <taxon>Agaricomycetes</taxon>
        <taxon>Agaricomycetidae</taxon>
        <taxon>Agaricales</taxon>
        <taxon>Agaricineae</taxon>
        <taxon>Galeropsidaceae</taxon>
        <taxon>Panaeolus</taxon>
    </lineage>
</organism>
<protein>
    <recommendedName>
        <fullName evidence="2">GYF domain-containing protein</fullName>
    </recommendedName>
</protein>
<comment type="caution">
    <text evidence="3">The sequence shown here is derived from an EMBL/GenBank/DDBJ whole genome shotgun (WGS) entry which is preliminary data.</text>
</comment>
<reference evidence="3 4" key="1">
    <citation type="journal article" date="2018" name="Evol. Lett.">
        <title>Horizontal gene cluster transfer increased hallucinogenic mushroom diversity.</title>
        <authorList>
            <person name="Reynolds H.T."/>
            <person name="Vijayakumar V."/>
            <person name="Gluck-Thaler E."/>
            <person name="Korotkin H.B."/>
            <person name="Matheny P.B."/>
            <person name="Slot J.C."/>
        </authorList>
    </citation>
    <scope>NUCLEOTIDE SEQUENCE [LARGE SCALE GENOMIC DNA]</scope>
    <source>
        <strain evidence="3 4">2629</strain>
    </source>
</reference>
<proteinExistence type="predicted"/>
<keyword evidence="4" id="KW-1185">Reference proteome</keyword>
<dbReference type="OrthoDB" id="6415790at2759"/>
<feature type="region of interest" description="Disordered" evidence="1">
    <location>
        <begin position="882"/>
        <end position="910"/>
    </location>
</feature>
<feature type="region of interest" description="Disordered" evidence="1">
    <location>
        <begin position="553"/>
        <end position="577"/>
    </location>
</feature>
<evidence type="ECO:0000313" key="4">
    <source>
        <dbReference type="Proteomes" id="UP000284842"/>
    </source>
</evidence>
<feature type="compositionally biased region" description="Pro residues" evidence="1">
    <location>
        <begin position="86"/>
        <end position="96"/>
    </location>
</feature>
<feature type="region of interest" description="Disordered" evidence="1">
    <location>
        <begin position="1270"/>
        <end position="1293"/>
    </location>
</feature>
<feature type="region of interest" description="Disordered" evidence="1">
    <location>
        <begin position="413"/>
        <end position="519"/>
    </location>
</feature>
<feature type="compositionally biased region" description="Basic and acidic residues" evidence="1">
    <location>
        <begin position="312"/>
        <end position="323"/>
    </location>
</feature>
<accession>A0A409VM63</accession>
<feature type="compositionally biased region" description="Polar residues" evidence="1">
    <location>
        <begin position="1273"/>
        <end position="1293"/>
    </location>
</feature>
<feature type="compositionally biased region" description="Polar residues" evidence="1">
    <location>
        <begin position="754"/>
        <end position="775"/>
    </location>
</feature>
<feature type="compositionally biased region" description="Low complexity" evidence="1">
    <location>
        <begin position="626"/>
        <end position="645"/>
    </location>
</feature>
<feature type="compositionally biased region" description="Basic and acidic residues" evidence="1">
    <location>
        <begin position="442"/>
        <end position="455"/>
    </location>
</feature>
<evidence type="ECO:0000259" key="2">
    <source>
        <dbReference type="PROSITE" id="PS50829"/>
    </source>
</evidence>
<dbReference type="EMBL" id="NHTK01006025">
    <property type="protein sequence ID" value="PPQ67350.1"/>
    <property type="molecule type" value="Genomic_DNA"/>
</dbReference>
<dbReference type="InterPro" id="IPR003169">
    <property type="entry name" value="GYF"/>
</dbReference>
<feature type="region of interest" description="Disordered" evidence="1">
    <location>
        <begin position="923"/>
        <end position="968"/>
    </location>
</feature>
<gene>
    <name evidence="3" type="ORF">CVT24_011533</name>
</gene>
<dbReference type="InterPro" id="IPR035445">
    <property type="entry name" value="GYF-like_dom_sf"/>
</dbReference>
<evidence type="ECO:0000256" key="1">
    <source>
        <dbReference type="SAM" id="MobiDB-lite"/>
    </source>
</evidence>
<feature type="region of interest" description="Disordered" evidence="1">
    <location>
        <begin position="295"/>
        <end position="398"/>
    </location>
</feature>
<feature type="compositionally biased region" description="Pro residues" evidence="1">
    <location>
        <begin position="167"/>
        <end position="184"/>
    </location>
</feature>
<dbReference type="InParanoid" id="A0A409VM63"/>
<feature type="compositionally biased region" description="Low complexity" evidence="1">
    <location>
        <begin position="663"/>
        <end position="683"/>
    </location>
</feature>
<name>A0A409VM63_9AGAR</name>
<feature type="compositionally biased region" description="Low complexity" evidence="1">
    <location>
        <begin position="71"/>
        <end position="82"/>
    </location>
</feature>
<feature type="compositionally biased region" description="Polar residues" evidence="1">
    <location>
        <begin position="694"/>
        <end position="710"/>
    </location>
</feature>
<dbReference type="Proteomes" id="UP000284842">
    <property type="component" value="Unassembled WGS sequence"/>
</dbReference>
<dbReference type="Gene3D" id="3.30.1490.40">
    <property type="match status" value="1"/>
</dbReference>
<feature type="compositionally biased region" description="Low complexity" evidence="1">
    <location>
        <begin position="729"/>
        <end position="741"/>
    </location>
</feature>
<feature type="region of interest" description="Disordered" evidence="1">
    <location>
        <begin position="614"/>
        <end position="780"/>
    </location>
</feature>
<feature type="compositionally biased region" description="Pro residues" evidence="1">
    <location>
        <begin position="712"/>
        <end position="728"/>
    </location>
</feature>
<dbReference type="PROSITE" id="PS50829">
    <property type="entry name" value="GYF"/>
    <property type="match status" value="1"/>
</dbReference>
<sequence length="1342" mass="145995">MPQVEEISTVELNDQRGNTSDDVDVIPKLATEDGNTTVIEHPRVDSPSTGQDHSSDIASVHSVPVTNTIDSTTSNSQRQTTNEPTAPVPRLPPPSPLRSSTIQEEGSLSQQQRRSRHRSAIEPRSSNRLSGFFSNLIHRREPLSTSSREPIREDNTASHNPSRSSSPVPPRVPSPPPPSLPPPTLVELGLSLSPLTSELSPSHFTSPPASGAFLAPHYLLLCHAQGLDVIPLVSPPAPQPYALIRRVSFKSVVVMEQRGVLVAIAGRRDGVRVYALEEVKKAIEWRIEVEVKRERDRNRREAVKKMAMRTLDNSDRDSAEKSRKSLSTPPPDSDRIPTTLIRKGSQHNLPSPSPPPVPLIPRSATPRAPKKKAKSHPTDPTHPVPASSPSGHPPPYASSAEIVAPILQSRPSHISLRSRSRGGSISNVITVAPVQRPPATSRHRDRDNEDSKADWAESSDEEAIDVVAAGPSGSHLDERTSASNQLSSPPRNQSVIGHTLPVPVHPHNAPGSLRRNRPTDLDLSLTRSTTIPPPEPSPAPTLQTLRQALSNSPISMHGESADPEAPPNDLDDDDEDVDGHISLAQALLESRIPDLPPLGTRRPQEPIFITPTAAGRAEELPDVPHTSHTPSSMSRASTSNNSTSNSRRRRRWSIMITSPSPDTASVASTPNVSTTPTTPFNRFSRSHSFRSNNTQPLSARSATELSNTPPATAVPPIPDSATLPPPPSSSRSSRFIPRIISNAFQGRRSDERPSTTVASPVDTNESNRWTPGSQTSPPPKLEYVKLPGTKGALLVKAVETARKSFLAILCGEHGEKVELFAGTYRTALGLSRTFILPDSPRSLELQLQGDDLVEVFLVFAQNVFGLEPATVRVREVRIGRAERRAARRRARENRLGDPATNDNEALDDETNVNVSIGVSVPVIAGGGTGENGDEGSATPTLIANEHPGSQNDQPSTPNDTVPSNTSTAQSEELLLLATAQMGPYTTFQQLNFAPNFPLASIADEYIIPPTYPTFMEYKAEHEPENGEDSNLPTQFSPPGLPVPAPSVPSKWYYRDPKNVIHGPWKASLMQAWYKDGLLPLDLPVRREDDTEYILLKDLRLQCVDPTQPFKVTSTSTTSTSTTVQQPESLPLLSPISLLAQPKHFGPPALFFSSRGGHSTSIVDARGRSVLKGRFIWTNDEEKSVGKMGDVRRLEAFDVKNRSVLVAMRQGGLEVVDLGDALLKPADESRTILPHYNPPMSNTNRRKPYVWKIGMPLISTSSNLDSVTVKGKASNMSTQGRKSSLGPSRISGTKNESITNDVDIFPQDEVLYLGRKEDEVYICEKGATSFRILRLSPTTDETS</sequence>
<feature type="region of interest" description="Disordered" evidence="1">
    <location>
        <begin position="1"/>
        <end position="187"/>
    </location>
</feature>
<dbReference type="SUPFAM" id="SSF55277">
    <property type="entry name" value="GYF domain"/>
    <property type="match status" value="1"/>
</dbReference>
<feature type="compositionally biased region" description="Low complexity" evidence="1">
    <location>
        <begin position="413"/>
        <end position="426"/>
    </location>
</feature>
<feature type="compositionally biased region" description="Polar residues" evidence="1">
    <location>
        <begin position="481"/>
        <end position="496"/>
    </location>
</feature>
<feature type="compositionally biased region" description="Polar residues" evidence="1">
    <location>
        <begin position="10"/>
        <end position="20"/>
    </location>
</feature>
<dbReference type="Pfam" id="PF02213">
    <property type="entry name" value="GYF"/>
    <property type="match status" value="1"/>
</dbReference>
<dbReference type="SMART" id="SM00444">
    <property type="entry name" value="GYF"/>
    <property type="match status" value="1"/>
</dbReference>
<feature type="compositionally biased region" description="Polar residues" evidence="1">
    <location>
        <begin position="937"/>
        <end position="968"/>
    </location>
</feature>
<dbReference type="STRING" id="181874.A0A409VM63"/>
<evidence type="ECO:0000313" key="3">
    <source>
        <dbReference type="EMBL" id="PPQ67350.1"/>
    </source>
</evidence>
<feature type="domain" description="GYF" evidence="2">
    <location>
        <begin position="1048"/>
        <end position="1099"/>
    </location>
</feature>
<feature type="compositionally biased region" description="Basic and acidic residues" evidence="1">
    <location>
        <begin position="295"/>
        <end position="304"/>
    </location>
</feature>
<feature type="compositionally biased region" description="Polar residues" evidence="1">
    <location>
        <begin position="124"/>
        <end position="133"/>
    </location>
</feature>